<comment type="caution">
    <text evidence="2">The sequence shown here is derived from an EMBL/GenBank/DDBJ whole genome shotgun (WGS) entry which is preliminary data.</text>
</comment>
<evidence type="ECO:0000313" key="2">
    <source>
        <dbReference type="EMBL" id="TFB81521.1"/>
    </source>
</evidence>
<gene>
    <name evidence="2" type="ORF">E3O11_16615</name>
    <name evidence="1" type="ORF">SAMN05216274_1222</name>
</gene>
<dbReference type="EMBL" id="FOPW01000022">
    <property type="protein sequence ID" value="SFH92356.1"/>
    <property type="molecule type" value="Genomic_DNA"/>
</dbReference>
<keyword evidence="3" id="KW-1185">Reference proteome</keyword>
<protein>
    <submittedName>
        <fullName evidence="2">Acyl carrier protein</fullName>
    </submittedName>
</protein>
<dbReference type="EMBL" id="SOFE01000030">
    <property type="protein sequence ID" value="TFB81521.1"/>
    <property type="molecule type" value="Genomic_DNA"/>
</dbReference>
<dbReference type="Gene3D" id="1.10.1200.10">
    <property type="entry name" value="ACP-like"/>
    <property type="match status" value="1"/>
</dbReference>
<name>A0A1I3E061_9MICO</name>
<dbReference type="Proteomes" id="UP000199681">
    <property type="component" value="Unassembled WGS sequence"/>
</dbReference>
<dbReference type="STRING" id="995038.SAMN05216274_1222"/>
<proteinExistence type="predicted"/>
<reference evidence="2 4" key="2">
    <citation type="submission" date="2019-03" db="EMBL/GenBank/DDBJ databases">
        <title>Genomics of glacier-inhabiting Cryobacterium strains.</title>
        <authorList>
            <person name="Liu Q."/>
            <person name="Xin Y.-H."/>
        </authorList>
    </citation>
    <scope>NUCLEOTIDE SEQUENCE [LARGE SCALE GENOMIC DNA]</scope>
    <source>
        <strain evidence="2 4">Hh34</strain>
    </source>
</reference>
<evidence type="ECO:0000313" key="3">
    <source>
        <dbReference type="Proteomes" id="UP000199681"/>
    </source>
</evidence>
<reference evidence="1 3" key="1">
    <citation type="submission" date="2016-10" db="EMBL/GenBank/DDBJ databases">
        <authorList>
            <person name="Varghese N."/>
            <person name="Submissions S."/>
        </authorList>
    </citation>
    <scope>NUCLEOTIDE SEQUENCE [LARGE SCALE GENOMIC DNA]</scope>
    <source>
        <strain evidence="1 3">GMCC 1.11211</strain>
    </source>
</reference>
<dbReference type="InterPro" id="IPR036736">
    <property type="entry name" value="ACP-like_sf"/>
</dbReference>
<evidence type="ECO:0000313" key="1">
    <source>
        <dbReference type="EMBL" id="SFH92356.1"/>
    </source>
</evidence>
<evidence type="ECO:0000313" key="4">
    <source>
        <dbReference type="Proteomes" id="UP000297963"/>
    </source>
</evidence>
<organism evidence="2 4">
    <name type="scientific">Cryobacterium levicorallinum</name>
    <dbReference type="NCBI Taxonomy" id="995038"/>
    <lineage>
        <taxon>Bacteria</taxon>
        <taxon>Bacillati</taxon>
        <taxon>Actinomycetota</taxon>
        <taxon>Actinomycetes</taxon>
        <taxon>Micrococcales</taxon>
        <taxon>Microbacteriaceae</taxon>
        <taxon>Cryobacterium</taxon>
    </lineage>
</organism>
<dbReference type="Proteomes" id="UP000297963">
    <property type="component" value="Unassembled WGS sequence"/>
</dbReference>
<dbReference type="AlphaFoldDB" id="A0A1I3E061"/>
<dbReference type="SUPFAM" id="SSF47336">
    <property type="entry name" value="ACP-like"/>
    <property type="match status" value="1"/>
</dbReference>
<accession>A0A1I3E061</accession>
<sequence length="77" mass="8299">MEVHDFIHLVEETLEVDAGTVLLTDRLADIDWDSLANISFIAALDMSHNAVVDADALGRCETVQDLFALAGSAIKGE</sequence>
<dbReference type="RefSeq" id="WP_092452553.1">
    <property type="nucleotide sequence ID" value="NZ_BKAC01000026.1"/>
</dbReference>